<evidence type="ECO:0000256" key="13">
    <source>
        <dbReference type="ARBA" id="ARBA00023136"/>
    </source>
</evidence>
<evidence type="ECO:0000256" key="19">
    <source>
        <dbReference type="ARBA" id="ARBA00080433"/>
    </source>
</evidence>
<dbReference type="CDD" id="cd18578">
    <property type="entry name" value="ABC_6TM_Pgp_ABCB1_D2_like"/>
    <property type="match status" value="1"/>
</dbReference>
<dbReference type="EC" id="7.6.2.2" evidence="3"/>
<evidence type="ECO:0000256" key="18">
    <source>
        <dbReference type="ARBA" id="ARBA00079340"/>
    </source>
</evidence>
<dbReference type="Gene3D" id="1.20.1560.10">
    <property type="entry name" value="ABC transporter type 1, transmembrane domain"/>
    <property type="match status" value="1"/>
</dbReference>
<dbReference type="GO" id="GO:0090374">
    <property type="term" value="P:oligopeptide export from mitochondrion"/>
    <property type="evidence" value="ECO:0007669"/>
    <property type="project" value="TreeGrafter"/>
</dbReference>
<dbReference type="AlphaFoldDB" id="A0A8C1K5E5"/>
<evidence type="ECO:0000256" key="7">
    <source>
        <dbReference type="ARBA" id="ARBA00022737"/>
    </source>
</evidence>
<feature type="compositionally biased region" description="Basic and acidic residues" evidence="20">
    <location>
        <begin position="680"/>
        <end position="695"/>
    </location>
</feature>
<keyword evidence="10" id="KW-0067">ATP-binding</keyword>
<dbReference type="PROSITE" id="PS50893">
    <property type="entry name" value="ABC_TRANSPORTER_2"/>
    <property type="match status" value="2"/>
</dbReference>
<dbReference type="CDD" id="cd03249">
    <property type="entry name" value="ABC_MTABC3_MDL1_MDL2"/>
    <property type="match status" value="2"/>
</dbReference>
<dbReference type="InterPro" id="IPR036640">
    <property type="entry name" value="ABC1_TM_sf"/>
</dbReference>
<keyword evidence="11" id="KW-1278">Translocase</keyword>
<dbReference type="GO" id="GO:0008559">
    <property type="term" value="F:ABC-type xenobiotic transporter activity"/>
    <property type="evidence" value="ECO:0007669"/>
    <property type="project" value="UniProtKB-EC"/>
</dbReference>
<feature type="transmembrane region" description="Helical" evidence="21">
    <location>
        <begin position="85"/>
        <end position="110"/>
    </location>
</feature>
<feature type="transmembrane region" description="Helical" evidence="21">
    <location>
        <begin position="862"/>
        <end position="879"/>
    </location>
</feature>
<dbReference type="SUPFAM" id="SSF52540">
    <property type="entry name" value="P-loop containing nucleoside triphosphate hydrolases"/>
    <property type="match status" value="2"/>
</dbReference>
<dbReference type="SUPFAM" id="SSF90123">
    <property type="entry name" value="ABC transporter transmembrane region"/>
    <property type="match status" value="2"/>
</dbReference>
<dbReference type="FunFam" id="3.40.50.300:FF:000302">
    <property type="entry name" value="ATP-binding cassette subfamily B member 5"/>
    <property type="match status" value="1"/>
</dbReference>
<evidence type="ECO:0000256" key="21">
    <source>
        <dbReference type="SAM" id="Phobius"/>
    </source>
</evidence>
<feature type="compositionally biased region" description="Basic residues" evidence="20">
    <location>
        <begin position="53"/>
        <end position="63"/>
    </location>
</feature>
<keyword evidence="25" id="KW-1185">Reference proteome</keyword>
<dbReference type="PANTHER" id="PTHR43394:SF20">
    <property type="entry name" value="ATP BINDING CASSETTE SUBFAMILY B MEMBER 5"/>
    <property type="match status" value="1"/>
</dbReference>
<keyword evidence="7" id="KW-0677">Repeat</keyword>
<dbReference type="InterPro" id="IPR017871">
    <property type="entry name" value="ABC_transporter-like_CS"/>
</dbReference>
<dbReference type="CDD" id="cd18577">
    <property type="entry name" value="ABC_6TM_Pgp_ABCB1_D1_like"/>
    <property type="match status" value="1"/>
</dbReference>
<evidence type="ECO:0000256" key="12">
    <source>
        <dbReference type="ARBA" id="ARBA00022989"/>
    </source>
</evidence>
<dbReference type="GO" id="GO:0005743">
    <property type="term" value="C:mitochondrial inner membrane"/>
    <property type="evidence" value="ECO:0007669"/>
    <property type="project" value="TreeGrafter"/>
</dbReference>
<reference evidence="24" key="2">
    <citation type="submission" date="2025-09" db="UniProtKB">
        <authorList>
            <consortium name="Ensembl"/>
        </authorList>
    </citation>
    <scope>IDENTIFICATION</scope>
</reference>
<feature type="domain" description="ABC transporter" evidence="22">
    <location>
        <begin position="1037"/>
        <end position="1275"/>
    </location>
</feature>
<feature type="domain" description="ABC transporter" evidence="22">
    <location>
        <begin position="412"/>
        <end position="648"/>
    </location>
</feature>
<keyword evidence="12 21" id="KW-1133">Transmembrane helix</keyword>
<feature type="transmembrane region" description="Helical" evidence="21">
    <location>
        <begin position="130"/>
        <end position="155"/>
    </location>
</feature>
<feature type="domain" description="ABC transmembrane type-1" evidence="23">
    <location>
        <begin position="89"/>
        <end position="377"/>
    </location>
</feature>
<dbReference type="FunFam" id="1.20.1560.10:FF:000018">
    <property type="entry name" value="ATP-binding cassette subfamily B member 11"/>
    <property type="match status" value="1"/>
</dbReference>
<evidence type="ECO:0000256" key="15">
    <source>
        <dbReference type="ARBA" id="ARBA00051060"/>
    </source>
</evidence>
<dbReference type="InterPro" id="IPR039421">
    <property type="entry name" value="Type_1_exporter"/>
</dbReference>
<dbReference type="GO" id="GO:0016887">
    <property type="term" value="F:ATP hydrolysis activity"/>
    <property type="evidence" value="ECO:0007669"/>
    <property type="project" value="InterPro"/>
</dbReference>
<evidence type="ECO:0000256" key="8">
    <source>
        <dbReference type="ARBA" id="ARBA00022741"/>
    </source>
</evidence>
<keyword evidence="6 21" id="KW-0812">Transmembrane</keyword>
<feature type="domain" description="ABC transmembrane type-1" evidence="23">
    <location>
        <begin position="717"/>
        <end position="1002"/>
    </location>
</feature>
<evidence type="ECO:0000256" key="5">
    <source>
        <dbReference type="ARBA" id="ARBA00022475"/>
    </source>
</evidence>
<dbReference type="InterPro" id="IPR027417">
    <property type="entry name" value="P-loop_NTPase"/>
</dbReference>
<feature type="transmembrane region" description="Helical" evidence="21">
    <location>
        <begin position="315"/>
        <end position="335"/>
    </location>
</feature>
<evidence type="ECO:0000256" key="6">
    <source>
        <dbReference type="ARBA" id="ARBA00022692"/>
    </source>
</evidence>
<dbReference type="GO" id="GO:0030154">
    <property type="term" value="P:cell differentiation"/>
    <property type="evidence" value="ECO:0007669"/>
    <property type="project" value="UniProtKB-KW"/>
</dbReference>
<reference evidence="24" key="1">
    <citation type="submission" date="2025-08" db="UniProtKB">
        <authorList>
            <consortium name="Ensembl"/>
        </authorList>
    </citation>
    <scope>IDENTIFICATION</scope>
</reference>
<dbReference type="PROSITE" id="PS00211">
    <property type="entry name" value="ABC_TRANSPORTER_1"/>
    <property type="match status" value="2"/>
</dbReference>
<dbReference type="PROSITE" id="PS50929">
    <property type="entry name" value="ABC_TM1F"/>
    <property type="match status" value="2"/>
</dbReference>
<feature type="region of interest" description="Disordered" evidence="20">
    <location>
        <begin position="27"/>
        <end position="63"/>
    </location>
</feature>
<evidence type="ECO:0000256" key="10">
    <source>
        <dbReference type="ARBA" id="ARBA00022840"/>
    </source>
</evidence>
<dbReference type="FunFam" id="1.20.1560.10:FF:000046">
    <property type="entry name" value="ATP-binding cassette subfamily B member 11"/>
    <property type="match status" value="1"/>
</dbReference>
<evidence type="ECO:0000256" key="2">
    <source>
        <dbReference type="ARBA" id="ARBA00007577"/>
    </source>
</evidence>
<dbReference type="SMART" id="SM00382">
    <property type="entry name" value="AAA"/>
    <property type="match status" value="2"/>
</dbReference>
<feature type="compositionally biased region" description="Basic and acidic residues" evidence="20">
    <location>
        <begin position="31"/>
        <end position="52"/>
    </location>
</feature>
<feature type="transmembrane region" description="Helical" evidence="21">
    <location>
        <begin position="347"/>
        <end position="365"/>
    </location>
</feature>
<protein>
    <recommendedName>
        <fullName evidence="17">ATP-binding cassette sub-family B member 5</fullName>
        <ecNumber evidence="3">7.6.2.2</ecNumber>
    </recommendedName>
    <alternativeName>
        <fullName evidence="19">ABCB5 P-gp</fullName>
    </alternativeName>
    <alternativeName>
        <fullName evidence="18">p-glycoprotein ABCB5</fullName>
    </alternativeName>
</protein>
<evidence type="ECO:0000256" key="20">
    <source>
        <dbReference type="SAM" id="MobiDB-lite"/>
    </source>
</evidence>
<feature type="transmembrane region" description="Helical" evidence="21">
    <location>
        <begin position="939"/>
        <end position="967"/>
    </location>
</feature>
<evidence type="ECO:0000256" key="14">
    <source>
        <dbReference type="ARBA" id="ARBA00023180"/>
    </source>
</evidence>
<dbReference type="InterPro" id="IPR011527">
    <property type="entry name" value="ABC1_TM_dom"/>
</dbReference>
<dbReference type="Proteomes" id="UP000694427">
    <property type="component" value="Unplaced"/>
</dbReference>
<comment type="catalytic activity">
    <reaction evidence="15">
        <text>daunorubicin(in) + ATP + H2O = daunorubicin(out) + ADP + phosphate + H(+)</text>
        <dbReference type="Rhea" id="RHEA:33147"/>
        <dbReference type="ChEBI" id="CHEBI:15377"/>
        <dbReference type="ChEBI" id="CHEBI:15378"/>
        <dbReference type="ChEBI" id="CHEBI:30616"/>
        <dbReference type="ChEBI" id="CHEBI:43474"/>
        <dbReference type="ChEBI" id="CHEBI:64677"/>
        <dbReference type="ChEBI" id="CHEBI:456216"/>
        <dbReference type="EC" id="7.6.2.2"/>
    </reaction>
    <physiologicalReaction direction="left-to-right" evidence="15">
        <dbReference type="Rhea" id="RHEA:33148"/>
    </physiologicalReaction>
</comment>
<keyword evidence="13 21" id="KW-0472">Membrane</keyword>
<comment type="similarity">
    <text evidence="2">Belongs to the ABC transporter superfamily. ABCB family. Multidrug resistance exporter (TC 3.A.1.201) subfamily.</text>
</comment>
<feature type="transmembrane region" description="Helical" evidence="21">
    <location>
        <begin position="758"/>
        <end position="781"/>
    </location>
</feature>
<feature type="transmembrane region" description="Helical" evidence="21">
    <location>
        <begin position="713"/>
        <end position="738"/>
    </location>
</feature>
<evidence type="ECO:0000256" key="11">
    <source>
        <dbReference type="ARBA" id="ARBA00022967"/>
    </source>
</evidence>
<evidence type="ECO:0000256" key="3">
    <source>
        <dbReference type="ARBA" id="ARBA00012191"/>
    </source>
</evidence>
<dbReference type="InterPro" id="IPR003439">
    <property type="entry name" value="ABC_transporter-like_ATP-bd"/>
</dbReference>
<organism evidence="24 25">
    <name type="scientific">Cyprinus carpio</name>
    <name type="common">Common carp</name>
    <dbReference type="NCBI Taxonomy" id="7962"/>
    <lineage>
        <taxon>Eukaryota</taxon>
        <taxon>Metazoa</taxon>
        <taxon>Chordata</taxon>
        <taxon>Craniata</taxon>
        <taxon>Vertebrata</taxon>
        <taxon>Euteleostomi</taxon>
        <taxon>Actinopterygii</taxon>
        <taxon>Neopterygii</taxon>
        <taxon>Teleostei</taxon>
        <taxon>Ostariophysi</taxon>
        <taxon>Cypriniformes</taxon>
        <taxon>Cyprinidae</taxon>
        <taxon>Cyprininae</taxon>
        <taxon>Cyprinus</taxon>
    </lineage>
</organism>
<keyword evidence="9" id="KW-0221">Differentiation</keyword>
<evidence type="ECO:0000259" key="22">
    <source>
        <dbReference type="PROSITE" id="PS50893"/>
    </source>
</evidence>
<feature type="region of interest" description="Disordered" evidence="20">
    <location>
        <begin position="652"/>
        <end position="695"/>
    </location>
</feature>
<evidence type="ECO:0000256" key="1">
    <source>
        <dbReference type="ARBA" id="ARBA00004651"/>
    </source>
</evidence>
<evidence type="ECO:0000256" key="16">
    <source>
        <dbReference type="ARBA" id="ARBA00059665"/>
    </source>
</evidence>
<dbReference type="GO" id="GO:0015421">
    <property type="term" value="F:ABC-type oligopeptide transporter activity"/>
    <property type="evidence" value="ECO:0007669"/>
    <property type="project" value="TreeGrafter"/>
</dbReference>
<feature type="transmembrane region" description="Helical" evidence="21">
    <location>
        <begin position="204"/>
        <end position="224"/>
    </location>
</feature>
<dbReference type="Pfam" id="PF00005">
    <property type="entry name" value="ABC_tran"/>
    <property type="match status" value="2"/>
</dbReference>
<dbReference type="Pfam" id="PF00664">
    <property type="entry name" value="ABC_membrane"/>
    <property type="match status" value="2"/>
</dbReference>
<dbReference type="FunFam" id="3.40.50.300:FF:000479">
    <property type="entry name" value="Multidrug resistance protein 1A"/>
    <property type="match status" value="1"/>
</dbReference>
<keyword evidence="14" id="KW-0325">Glycoprotein</keyword>
<dbReference type="GO" id="GO:0005886">
    <property type="term" value="C:plasma membrane"/>
    <property type="evidence" value="ECO:0007669"/>
    <property type="project" value="UniProtKB-SubCell"/>
</dbReference>
<name>A0A8C1K5E5_CYPCA</name>
<evidence type="ECO:0000256" key="9">
    <source>
        <dbReference type="ARBA" id="ARBA00022782"/>
    </source>
</evidence>
<proteinExistence type="inferred from homology"/>
<comment type="function">
    <text evidence="16">Energy-dependent efflux transporter responsible for decreased drug accumulation in multidrug-resistant cells. Specifically present in limbal stem cells, where it plays a key role in corneal development and repair.</text>
</comment>
<evidence type="ECO:0000256" key="17">
    <source>
        <dbReference type="ARBA" id="ARBA00074194"/>
    </source>
</evidence>
<comment type="subcellular location">
    <subcellularLocation>
        <location evidence="1">Cell membrane</location>
        <topology evidence="1">Multi-pass membrane protein</topology>
    </subcellularLocation>
</comment>
<accession>A0A8C1K5E5</accession>
<dbReference type="PANTHER" id="PTHR43394">
    <property type="entry name" value="ATP-DEPENDENT PERMEASE MDL1, MITOCHONDRIAL"/>
    <property type="match status" value="1"/>
</dbReference>
<keyword evidence="8" id="KW-0547">Nucleotide-binding</keyword>
<evidence type="ECO:0000313" key="24">
    <source>
        <dbReference type="Ensembl" id="ENSCCRP00010042192.1"/>
    </source>
</evidence>
<dbReference type="InterPro" id="IPR003593">
    <property type="entry name" value="AAA+_ATPase"/>
</dbReference>
<sequence length="1280" mass="141241">MKEELSVQSTDPPPYLQEVIPEGFTNLAYTQDEKPQEDKPDEPPKESSEKSKGKGKKEKKSKKKKEPVKTVGFFQLFRYATCLEVLLMLIGLLCAAAHGIALPLMCVVFGQMTDSFFHEMLLPNVCRHAYYFVAIGAAVLILGTFQVMLFLLTAAKQTKRIREKYFHAILHQQMSWFDMHQIGELNIRLTDNINTINDGLGDKICVFVQFFCTFIAGLIIGLIYGWKLTLVILAVSPLLAGSAAVWSKVCKFSLTFLTSKELTAYAKAGAVAEEILFAFRTVVAFNGQKKAVEKYEKNLVEAKNFGVKKAITTNVSMGLTQFIIFGTYALAFWYGTKLSVDEPENYSIGRVIIVFFSVMIGAFSLGQGAPNLESIATARGAAYEVYKTIDMPRPIDSSSKEGHKPDHVKGDIEFKNIHFSYPSRKDVKILQGMNLKVPHGKTIALVGASGCGKSTTIQLLQRFYDPDSGEVTLDGHDIRSLNVCWLRENMGIVSQEPVLFGTTITENIRYGREDATDEDIERAIKEANAYDFISKLPDKLNTMVGERGAQLSGGQKQRIAIARALIKNPKILLLDEATSALDTQSESIVQAALDKARAGRTTIVIAHRLSTIRSADIIAGFSEGKVVEQGTHRELMAKKGVYYSLVMQQVHGETSEESSETETPEGGMERQMESGRSLRRGSERRSSRKKSSEKENVSEIPFTKILALNKPEWPYLLVGTLASLVGGAVYPCVAILFAKIVGVFAEVDPEVKRQKTMIFSLFFLLTGAVAFITYFFQGFMFGKSGELLTMRLRSQAFNAMMRQEIAWFDDDNNAVGVLTTKLATDASLVKGAAGSRLGLATNTICSLGIAVIVAFIHSWQLTLLILACVPFLTGARFIQMRAMAGHTSKDQSALEMSGKISTETVENFRTVVSLTREDVFFHKFIESLSKPYYLSKAPIYGITFALAQAIPYLVNAAIFHFGAWLIARCYTEYENVFLVFSVIVFATKNIGQSSSFAPDFAKAKAAAGRILLLLEKKPAIDIYDESGQQPTTFSGNVEFRDVQFSYPARQNVKVLQGLNVSVSQGQTLALVGSSGCGKSTTIQLLERFYDPAAGQVFVDGNDSRYLNLAWLRTQMGLVSQEPILFDCTIAENIQYGDNSRVVTQEEIEDAAKKANIHNFIIGLSEKYNTRVGDKGTQLSGGQKQRIAIARALVRKPKILLLDEATSALDTESEKIVQKALDDARLGRTCIVIAHRLSTIYNADIIVVVQNGKVTEQGTHAQLMAKQGVYCALVNAQVSAH</sequence>
<dbReference type="Ensembl" id="ENSCCRT00010046286.1">
    <property type="protein sequence ID" value="ENSCCRP00010042192.1"/>
    <property type="gene ID" value="ENSCCRG00010016676.1"/>
</dbReference>
<dbReference type="Gene3D" id="3.40.50.300">
    <property type="entry name" value="P-loop containing nucleotide triphosphate hydrolases"/>
    <property type="match status" value="2"/>
</dbReference>
<evidence type="ECO:0000313" key="25">
    <source>
        <dbReference type="Proteomes" id="UP000694427"/>
    </source>
</evidence>
<evidence type="ECO:0000259" key="23">
    <source>
        <dbReference type="PROSITE" id="PS50929"/>
    </source>
</evidence>
<keyword evidence="5" id="KW-1003">Cell membrane</keyword>
<dbReference type="GO" id="GO:0005524">
    <property type="term" value="F:ATP binding"/>
    <property type="evidence" value="ECO:0007669"/>
    <property type="project" value="UniProtKB-KW"/>
</dbReference>
<keyword evidence="4" id="KW-0813">Transport</keyword>
<evidence type="ECO:0000256" key="4">
    <source>
        <dbReference type="ARBA" id="ARBA00022448"/>
    </source>
</evidence>